<dbReference type="PRINTS" id="PR00722">
    <property type="entry name" value="CHYMOTRYPSIN"/>
</dbReference>
<organism evidence="7 8">
    <name type="scientific">Popillia japonica</name>
    <name type="common">Japanese beetle</name>
    <dbReference type="NCBI Taxonomy" id="7064"/>
    <lineage>
        <taxon>Eukaryota</taxon>
        <taxon>Metazoa</taxon>
        <taxon>Ecdysozoa</taxon>
        <taxon>Arthropoda</taxon>
        <taxon>Hexapoda</taxon>
        <taxon>Insecta</taxon>
        <taxon>Pterygota</taxon>
        <taxon>Neoptera</taxon>
        <taxon>Endopterygota</taxon>
        <taxon>Coleoptera</taxon>
        <taxon>Polyphaga</taxon>
        <taxon>Scarabaeiformia</taxon>
        <taxon>Scarabaeidae</taxon>
        <taxon>Rutelinae</taxon>
        <taxon>Popillia</taxon>
    </lineage>
</organism>
<dbReference type="InterPro" id="IPR001254">
    <property type="entry name" value="Trypsin_dom"/>
</dbReference>
<dbReference type="PROSITE" id="PS50240">
    <property type="entry name" value="TRYPSIN_DOM"/>
    <property type="match status" value="1"/>
</dbReference>
<comment type="caution">
    <text evidence="7">The sequence shown here is derived from an EMBL/GenBank/DDBJ whole genome shotgun (WGS) entry which is preliminary data.</text>
</comment>
<dbReference type="AlphaFoldDB" id="A0AAW1KPI1"/>
<evidence type="ECO:0000256" key="3">
    <source>
        <dbReference type="ARBA" id="ARBA00023180"/>
    </source>
</evidence>
<evidence type="ECO:0000259" key="6">
    <source>
        <dbReference type="PROSITE" id="PS51888"/>
    </source>
</evidence>
<dbReference type="SUPFAM" id="SSF50494">
    <property type="entry name" value="Trypsin-like serine proteases"/>
    <property type="match status" value="1"/>
</dbReference>
<keyword evidence="2" id="KW-1015">Disulfide bond</keyword>
<dbReference type="SMART" id="SM00020">
    <property type="entry name" value="Tryp_SPc"/>
    <property type="match status" value="1"/>
</dbReference>
<evidence type="ECO:0000256" key="1">
    <source>
        <dbReference type="ARBA" id="ARBA00022729"/>
    </source>
</evidence>
<dbReference type="FunFam" id="2.40.10.10:FF:000028">
    <property type="entry name" value="Serine protease easter"/>
    <property type="match status" value="1"/>
</dbReference>
<dbReference type="GO" id="GO:0004252">
    <property type="term" value="F:serine-type endopeptidase activity"/>
    <property type="evidence" value="ECO:0007669"/>
    <property type="project" value="InterPro"/>
</dbReference>
<dbReference type="EMBL" id="JASPKY010000198">
    <property type="protein sequence ID" value="KAK9721534.1"/>
    <property type="molecule type" value="Genomic_DNA"/>
</dbReference>
<feature type="domain" description="Clip" evidence="6">
    <location>
        <begin position="15"/>
        <end position="59"/>
    </location>
</feature>
<keyword evidence="8" id="KW-1185">Reference proteome</keyword>
<sequence>MSFTIVTNYDKEGGLCSKRNGEKGICTHFTKCEPAIEEVRKNGRPEICSFSGKYPIVCCPTSHHSPSTYNSNWEQKNGEHDKDKSYYLSLDRRSKSHNKCREYYSKPFKQDEYLQKGSAIDNYPHIALLGFPNKNKAAWLCTGALISEKYVLTTAHCIHSRLYGDLKYIRLGGFESSISYNDPPQHQDFTVKNIHIHHRYKPSSGYYDIALIELNRPATFTEYVKPACLAVTEDLYGALPELTGIGHKEEEFDNNFVTYYYTFVSNEYCNKIYGGPNFIKEGIKSSQLCATSENSHGIEAGGPLQITNFFYEFGNFPEIVGLSSFGKPDEKAPDVFTRVYSYVPWIENIVWPH</sequence>
<dbReference type="InterPro" id="IPR001314">
    <property type="entry name" value="Peptidase_S1A"/>
</dbReference>
<comment type="similarity">
    <text evidence="4">Belongs to the peptidase S1 family. CLIP subfamily.</text>
</comment>
<name>A0AAW1KPI1_POPJA</name>
<evidence type="ECO:0000259" key="5">
    <source>
        <dbReference type="PROSITE" id="PS50240"/>
    </source>
</evidence>
<dbReference type="Proteomes" id="UP001458880">
    <property type="component" value="Unassembled WGS sequence"/>
</dbReference>
<dbReference type="CDD" id="cd00190">
    <property type="entry name" value="Tryp_SPc"/>
    <property type="match status" value="1"/>
</dbReference>
<evidence type="ECO:0000256" key="4">
    <source>
        <dbReference type="ARBA" id="ARBA00024195"/>
    </source>
</evidence>
<gene>
    <name evidence="7" type="ORF">QE152_g21523</name>
</gene>
<dbReference type="PANTHER" id="PTHR24260:SF147">
    <property type="entry name" value="EG:BACR7A4.3 PROTEIN-RELATED"/>
    <property type="match status" value="1"/>
</dbReference>
<evidence type="ECO:0000313" key="8">
    <source>
        <dbReference type="Proteomes" id="UP001458880"/>
    </source>
</evidence>
<evidence type="ECO:0000256" key="2">
    <source>
        <dbReference type="ARBA" id="ARBA00023157"/>
    </source>
</evidence>
<keyword evidence="1" id="KW-0732">Signal</keyword>
<dbReference type="PROSITE" id="PS51888">
    <property type="entry name" value="CLIP"/>
    <property type="match status" value="1"/>
</dbReference>
<evidence type="ECO:0000313" key="7">
    <source>
        <dbReference type="EMBL" id="KAK9721534.1"/>
    </source>
</evidence>
<dbReference type="InterPro" id="IPR043504">
    <property type="entry name" value="Peptidase_S1_PA_chymotrypsin"/>
</dbReference>
<reference evidence="7 8" key="1">
    <citation type="journal article" date="2024" name="BMC Genomics">
        <title>De novo assembly and annotation of Popillia japonica's genome with initial clues to its potential as an invasive pest.</title>
        <authorList>
            <person name="Cucini C."/>
            <person name="Boschi S."/>
            <person name="Funari R."/>
            <person name="Cardaioli E."/>
            <person name="Iannotti N."/>
            <person name="Marturano G."/>
            <person name="Paoli F."/>
            <person name="Bruttini M."/>
            <person name="Carapelli A."/>
            <person name="Frati F."/>
            <person name="Nardi F."/>
        </authorList>
    </citation>
    <scope>NUCLEOTIDE SEQUENCE [LARGE SCALE GENOMIC DNA]</scope>
    <source>
        <strain evidence="7">DMR45628</strain>
    </source>
</reference>
<proteinExistence type="inferred from homology"/>
<feature type="domain" description="Peptidase S1" evidence="5">
    <location>
        <begin position="114"/>
        <end position="351"/>
    </location>
</feature>
<dbReference type="Gene3D" id="2.40.10.10">
    <property type="entry name" value="Trypsin-like serine proteases"/>
    <property type="match status" value="1"/>
</dbReference>
<dbReference type="GO" id="GO:0006508">
    <property type="term" value="P:proteolysis"/>
    <property type="evidence" value="ECO:0007669"/>
    <property type="project" value="InterPro"/>
</dbReference>
<dbReference type="SMART" id="SM00680">
    <property type="entry name" value="CLIP"/>
    <property type="match status" value="1"/>
</dbReference>
<dbReference type="PANTHER" id="PTHR24260">
    <property type="match status" value="1"/>
</dbReference>
<dbReference type="Pfam" id="PF00089">
    <property type="entry name" value="Trypsin"/>
    <property type="match status" value="1"/>
</dbReference>
<dbReference type="InterPro" id="IPR009003">
    <property type="entry name" value="Peptidase_S1_PA"/>
</dbReference>
<keyword evidence="3" id="KW-0325">Glycoprotein</keyword>
<dbReference type="InterPro" id="IPR022700">
    <property type="entry name" value="CLIP"/>
</dbReference>
<dbReference type="InterPro" id="IPR051333">
    <property type="entry name" value="CLIP_Serine_Protease"/>
</dbReference>
<accession>A0AAW1KPI1</accession>
<protein>
    <submittedName>
        <fullName evidence="7">Trypsin</fullName>
    </submittedName>
</protein>